<sequence>MLLENFKQFVTSGLSGNFLEEKFSLRKQQNRRLKEDVKSVLSCREWIQTITNNTFDCTRIIGVVAAATGAENYLPHTIPKIIAQISEIGMMADIVIGMNNGYECQSVIDHFSLLPNIQVICLYTSYKLANNIPAKIYDNFRCEGEPYYLKNLDGQHCKHRIFVVHQKEGEYAAGKIRVLGDIYDSLLLKSIENGWIPPKILIAFDAESQFLVEQKYAFVEPESNGLMLMIRELDKHPEIDILGTRNKFTVYQKGMVDETKVLLPNFSEEVPPLQWFLNIVHGKYNGFKWMPGGGTAGKVDAMVSLLVVISQRYPGTRSEDTHLTILAKYAGFIGDIFLDVVSTNRTPCLTEMTMDKSPKKAWLEQIFRWNAGCQGLILCYGKHNVQLIASDCFPWSIFSSPIDFLKRLKGREKLTLHTIGQKLRVLAIAFFVSRNIRNSSLEKPDILQGSKVKASW</sequence>
<keyword evidence="2" id="KW-1185">Reference proteome</keyword>
<dbReference type="EMBL" id="NRQW01000313">
    <property type="protein sequence ID" value="PLZ88901.1"/>
    <property type="molecule type" value="Genomic_DNA"/>
</dbReference>
<comment type="caution">
    <text evidence="1">The sequence shown here is derived from an EMBL/GenBank/DDBJ whole genome shotgun (WGS) entry which is preliminary data.</text>
</comment>
<dbReference type="AlphaFoldDB" id="A0A2N6K1Z7"/>
<evidence type="ECO:0000313" key="1">
    <source>
        <dbReference type="EMBL" id="PLZ88901.1"/>
    </source>
</evidence>
<gene>
    <name evidence="1" type="ORF">CEN44_14360</name>
</gene>
<reference evidence="1 2" key="1">
    <citation type="submission" date="2017-08" db="EMBL/GenBank/DDBJ databases">
        <title>Genomes of Fischerella (Mastigocladus) sp. strains.</title>
        <authorList>
            <person name="Miller S.R."/>
        </authorList>
    </citation>
    <scope>NUCLEOTIDE SEQUENCE [LARGE SCALE GENOMIC DNA]</scope>
    <source>
        <strain evidence="1 2">CCMEE 5323</strain>
    </source>
</reference>
<accession>A0A2N6K1Z7</accession>
<evidence type="ECO:0000313" key="2">
    <source>
        <dbReference type="Proteomes" id="UP000235036"/>
    </source>
</evidence>
<protein>
    <submittedName>
        <fullName evidence="1">Uncharacterized protein</fullName>
    </submittedName>
</protein>
<name>A0A2N6K1Z7_FISMU</name>
<proteinExistence type="predicted"/>
<dbReference type="RefSeq" id="WP_102205331.1">
    <property type="nucleotide sequence ID" value="NZ_CAWNVR010000413.1"/>
</dbReference>
<dbReference type="Proteomes" id="UP000235036">
    <property type="component" value="Unassembled WGS sequence"/>
</dbReference>
<organism evidence="1 2">
    <name type="scientific">Fischerella muscicola CCMEE 5323</name>
    <dbReference type="NCBI Taxonomy" id="2019572"/>
    <lineage>
        <taxon>Bacteria</taxon>
        <taxon>Bacillati</taxon>
        <taxon>Cyanobacteriota</taxon>
        <taxon>Cyanophyceae</taxon>
        <taxon>Nostocales</taxon>
        <taxon>Hapalosiphonaceae</taxon>
        <taxon>Fischerella</taxon>
    </lineage>
</organism>